<dbReference type="STRING" id="1121322.SAMN02745136_00459"/>
<dbReference type="EMBL" id="FRAC01000006">
    <property type="protein sequence ID" value="SHJ58536.1"/>
    <property type="molecule type" value="Genomic_DNA"/>
</dbReference>
<dbReference type="AlphaFoldDB" id="A0A1M6KHW7"/>
<organism evidence="1 2">
    <name type="scientific">Anaerocolumna jejuensis DSM 15929</name>
    <dbReference type="NCBI Taxonomy" id="1121322"/>
    <lineage>
        <taxon>Bacteria</taxon>
        <taxon>Bacillati</taxon>
        <taxon>Bacillota</taxon>
        <taxon>Clostridia</taxon>
        <taxon>Lachnospirales</taxon>
        <taxon>Lachnospiraceae</taxon>
        <taxon>Anaerocolumna</taxon>
    </lineage>
</organism>
<reference evidence="1 2" key="1">
    <citation type="submission" date="2016-11" db="EMBL/GenBank/DDBJ databases">
        <authorList>
            <person name="Jaros S."/>
            <person name="Januszkiewicz K."/>
            <person name="Wedrychowicz H."/>
        </authorList>
    </citation>
    <scope>NUCLEOTIDE SEQUENCE [LARGE SCALE GENOMIC DNA]</scope>
    <source>
        <strain evidence="1 2">DSM 15929</strain>
    </source>
</reference>
<protein>
    <submittedName>
        <fullName evidence="1">Uncharacterized protein</fullName>
    </submittedName>
</protein>
<accession>A0A1M6KHW7</accession>
<dbReference type="Proteomes" id="UP000184386">
    <property type="component" value="Unassembled WGS sequence"/>
</dbReference>
<name>A0A1M6KHW7_9FIRM</name>
<sequence>MGHQESFIRMNKSKDFNSLVSVIRMQGEARFEEATPVVVITLNKPIRGNLLYQCDPSKYHFKAGEQFVYISGERSGQRSAWDFFENCEGIDDLYLEDLEIYFAECFPVEEIFENPEFATYEDFPW</sequence>
<evidence type="ECO:0000313" key="2">
    <source>
        <dbReference type="Proteomes" id="UP000184386"/>
    </source>
</evidence>
<keyword evidence="2" id="KW-1185">Reference proteome</keyword>
<proteinExistence type="predicted"/>
<gene>
    <name evidence="1" type="ORF">SAMN02745136_00459</name>
</gene>
<evidence type="ECO:0000313" key="1">
    <source>
        <dbReference type="EMBL" id="SHJ58536.1"/>
    </source>
</evidence>